<feature type="transmembrane region" description="Helical" evidence="1">
    <location>
        <begin position="93"/>
        <end position="123"/>
    </location>
</feature>
<evidence type="ECO:0000313" key="2">
    <source>
        <dbReference type="EMBL" id="VUX39277.1"/>
    </source>
</evidence>
<reference evidence="2 3" key="1">
    <citation type="submission" date="2019-07" db="EMBL/GenBank/DDBJ databases">
        <authorList>
            <person name="Hibberd C M."/>
            <person name="Gehrig L. J."/>
            <person name="Chang H.-W."/>
            <person name="Venkatesh S."/>
        </authorList>
    </citation>
    <scope>NUCLEOTIDE SEQUENCE [LARGE SCALE GENOMIC DNA]</scope>
    <source>
        <strain evidence="2">Blautia_luti_SSTS_Bg7063</strain>
    </source>
</reference>
<evidence type="ECO:0000313" key="3">
    <source>
        <dbReference type="Proteomes" id="UP000408482"/>
    </source>
</evidence>
<keyword evidence="3" id="KW-1185">Reference proteome</keyword>
<proteinExistence type="predicted"/>
<dbReference type="Pfam" id="PF12730">
    <property type="entry name" value="ABC2_membrane_4"/>
    <property type="match status" value="1"/>
</dbReference>
<organism evidence="2 3">
    <name type="scientific">Blautia luti</name>
    <dbReference type="NCBI Taxonomy" id="89014"/>
    <lineage>
        <taxon>Bacteria</taxon>
        <taxon>Bacillati</taxon>
        <taxon>Bacillota</taxon>
        <taxon>Clostridia</taxon>
        <taxon>Lachnospirales</taxon>
        <taxon>Lachnospiraceae</taxon>
        <taxon>Blautia</taxon>
    </lineage>
</organism>
<evidence type="ECO:0000256" key="1">
    <source>
        <dbReference type="SAM" id="Phobius"/>
    </source>
</evidence>
<sequence length="242" mass="26300">MLDLVKCEFWKLKRKKFIFLTILAAALFPIPMTAFAAKSNLGFDWLYLNIGVFGYFLLLPTVLGILGAILFFSEETNGTQKNINTIPISTAALFTAKVITILIFSVVYSLATNGATLIGGLIIGSTDHILYRLLIGLLIGVMVAISILPIIAIECISKKGYVFSIILSFVYASASFAIVFAMANVLSPLSAVFRWALPHMTTGPTYGLDDWFLSSPACIGILILTAIASLTLAIIYKSKQEI</sequence>
<dbReference type="AlphaFoldDB" id="A0A564W4H1"/>
<dbReference type="Proteomes" id="UP000408482">
    <property type="component" value="Unassembled WGS sequence"/>
</dbReference>
<feature type="transmembrane region" description="Helical" evidence="1">
    <location>
        <begin position="165"/>
        <end position="191"/>
    </location>
</feature>
<feature type="transmembrane region" description="Helical" evidence="1">
    <location>
        <begin position="129"/>
        <end position="153"/>
    </location>
</feature>
<protein>
    <submittedName>
        <fullName evidence="2">ABC-2 family transporter protein</fullName>
    </submittedName>
</protein>
<keyword evidence="1" id="KW-1133">Transmembrane helix</keyword>
<keyword evidence="1" id="KW-0812">Transmembrane</keyword>
<accession>A0A564W4H1</accession>
<name>A0A564W4H1_9FIRM</name>
<feature type="transmembrane region" description="Helical" evidence="1">
    <location>
        <begin position="211"/>
        <end position="236"/>
    </location>
</feature>
<dbReference type="EMBL" id="CABHNW010000092">
    <property type="protein sequence ID" value="VUX39277.1"/>
    <property type="molecule type" value="Genomic_DNA"/>
</dbReference>
<gene>
    <name evidence="2" type="ORF">RSSSTS7063_03565</name>
</gene>
<keyword evidence="1" id="KW-0472">Membrane</keyword>
<feature type="transmembrane region" description="Helical" evidence="1">
    <location>
        <begin position="46"/>
        <end position="72"/>
    </location>
</feature>
<dbReference type="RefSeq" id="WP_005340880.1">
    <property type="nucleotide sequence ID" value="NZ_CABHMX010000078.1"/>
</dbReference>